<comment type="catalytic activity">
    <reaction evidence="8">
        <text>[GlcNAc-(1-&gt;4)-Mur2Ac(oyl-L-Ala-gamma-D-Glu-L-Lys-D-Ala-D-Ala)](n)-di-trans,octa-cis-undecaprenyl diphosphate + beta-D-GlcNAc-(1-&gt;4)-Mur2Ac(oyl-L-Ala-gamma-D-Glu-L-Lys-D-Ala-D-Ala)-di-trans,octa-cis-undecaprenyl diphosphate = [GlcNAc-(1-&gt;4)-Mur2Ac(oyl-L-Ala-gamma-D-Glu-L-Lys-D-Ala-D-Ala)](n+1)-di-trans,octa-cis-undecaprenyl diphosphate + di-trans,octa-cis-undecaprenyl diphosphate + H(+)</text>
        <dbReference type="Rhea" id="RHEA:23708"/>
        <dbReference type="Rhea" id="RHEA-COMP:9602"/>
        <dbReference type="Rhea" id="RHEA-COMP:9603"/>
        <dbReference type="ChEBI" id="CHEBI:15378"/>
        <dbReference type="ChEBI" id="CHEBI:58405"/>
        <dbReference type="ChEBI" id="CHEBI:60033"/>
        <dbReference type="ChEBI" id="CHEBI:78435"/>
        <dbReference type="EC" id="2.4.99.28"/>
    </reaction>
</comment>
<keyword evidence="5" id="KW-0378">Hydrolase</keyword>
<dbReference type="InterPro" id="IPR036950">
    <property type="entry name" value="PBP_transglycosylase"/>
</dbReference>
<evidence type="ECO:0000256" key="2">
    <source>
        <dbReference type="ARBA" id="ARBA00022670"/>
    </source>
</evidence>
<keyword evidence="10" id="KW-1133">Transmembrane helix</keyword>
<dbReference type="Pfam" id="PF00905">
    <property type="entry name" value="Transpeptidase"/>
    <property type="match status" value="1"/>
</dbReference>
<feature type="region of interest" description="Disordered" evidence="9">
    <location>
        <begin position="664"/>
        <end position="758"/>
    </location>
</feature>
<feature type="domain" description="Glycosyl transferase family 51" evidence="12">
    <location>
        <begin position="95"/>
        <end position="266"/>
    </location>
</feature>
<dbReference type="PANTHER" id="PTHR32282">
    <property type="entry name" value="BINDING PROTEIN TRANSPEPTIDASE, PUTATIVE-RELATED"/>
    <property type="match status" value="1"/>
</dbReference>
<dbReference type="Gene3D" id="1.10.3810.10">
    <property type="entry name" value="Biosynthetic peptidoglycan transglycosylase-like"/>
    <property type="match status" value="1"/>
</dbReference>
<gene>
    <name evidence="13" type="ORF">GCM10022236_35160</name>
</gene>
<keyword evidence="6" id="KW-0511">Multifunctional enzyme</keyword>
<dbReference type="InterPro" id="IPR001460">
    <property type="entry name" value="PCN-bd_Tpept"/>
</dbReference>
<keyword evidence="1" id="KW-0121">Carboxypeptidase</keyword>
<feature type="domain" description="Penicillin-binding protein transpeptidase" evidence="11">
    <location>
        <begin position="368"/>
        <end position="611"/>
    </location>
</feature>
<reference evidence="14" key="1">
    <citation type="journal article" date="2019" name="Int. J. Syst. Evol. Microbiol.">
        <title>The Global Catalogue of Microorganisms (GCM) 10K type strain sequencing project: providing services to taxonomists for standard genome sequencing and annotation.</title>
        <authorList>
            <consortium name="The Broad Institute Genomics Platform"/>
            <consortium name="The Broad Institute Genome Sequencing Center for Infectious Disease"/>
            <person name="Wu L."/>
            <person name="Ma J."/>
        </authorList>
    </citation>
    <scope>NUCLEOTIDE SEQUENCE [LARGE SCALE GENOMIC DNA]</scope>
    <source>
        <strain evidence="14">JCM 16929</strain>
    </source>
</reference>
<evidence type="ECO:0000256" key="4">
    <source>
        <dbReference type="ARBA" id="ARBA00022679"/>
    </source>
</evidence>
<evidence type="ECO:0000256" key="6">
    <source>
        <dbReference type="ARBA" id="ARBA00023268"/>
    </source>
</evidence>
<dbReference type="Pfam" id="PF00912">
    <property type="entry name" value="Transgly"/>
    <property type="match status" value="1"/>
</dbReference>
<evidence type="ECO:0000313" key="14">
    <source>
        <dbReference type="Proteomes" id="UP001501490"/>
    </source>
</evidence>
<comment type="caution">
    <text evidence="13">The sequence shown here is derived from an EMBL/GenBank/DDBJ whole genome shotgun (WGS) entry which is preliminary data.</text>
</comment>
<evidence type="ECO:0000256" key="8">
    <source>
        <dbReference type="ARBA" id="ARBA00049902"/>
    </source>
</evidence>
<evidence type="ECO:0000256" key="10">
    <source>
        <dbReference type="SAM" id="Phobius"/>
    </source>
</evidence>
<name>A0ABP7AD89_9ACTN</name>
<evidence type="ECO:0000259" key="11">
    <source>
        <dbReference type="Pfam" id="PF00905"/>
    </source>
</evidence>
<protein>
    <recommendedName>
        <fullName evidence="15">Penicillin-insensitive transglycosylase</fullName>
    </recommendedName>
</protein>
<dbReference type="Proteomes" id="UP001501490">
    <property type="component" value="Unassembled WGS sequence"/>
</dbReference>
<evidence type="ECO:0000256" key="5">
    <source>
        <dbReference type="ARBA" id="ARBA00022801"/>
    </source>
</evidence>
<feature type="transmembrane region" description="Helical" evidence="10">
    <location>
        <begin position="42"/>
        <end position="65"/>
    </location>
</feature>
<keyword evidence="2" id="KW-0645">Protease</keyword>
<keyword evidence="14" id="KW-1185">Reference proteome</keyword>
<evidence type="ECO:0000256" key="9">
    <source>
        <dbReference type="SAM" id="MobiDB-lite"/>
    </source>
</evidence>
<dbReference type="SUPFAM" id="SSF53955">
    <property type="entry name" value="Lysozyme-like"/>
    <property type="match status" value="1"/>
</dbReference>
<evidence type="ECO:0000256" key="7">
    <source>
        <dbReference type="ARBA" id="ARBA00034000"/>
    </source>
</evidence>
<feature type="compositionally biased region" description="Gly residues" evidence="9">
    <location>
        <begin position="723"/>
        <end position="758"/>
    </location>
</feature>
<dbReference type="Gene3D" id="3.40.710.10">
    <property type="entry name" value="DD-peptidase/beta-lactamase superfamily"/>
    <property type="match status" value="1"/>
</dbReference>
<dbReference type="InterPro" id="IPR023346">
    <property type="entry name" value="Lysozyme-like_dom_sf"/>
</dbReference>
<evidence type="ECO:0000313" key="13">
    <source>
        <dbReference type="EMBL" id="GAA3629754.1"/>
    </source>
</evidence>
<keyword evidence="3" id="KW-0328">Glycosyltransferase</keyword>
<dbReference type="SUPFAM" id="SSF56601">
    <property type="entry name" value="beta-lactamase/transpeptidase-like"/>
    <property type="match status" value="1"/>
</dbReference>
<dbReference type="PANTHER" id="PTHR32282:SF34">
    <property type="entry name" value="PENICILLIN-BINDING PROTEIN 1A"/>
    <property type="match status" value="1"/>
</dbReference>
<organism evidence="13 14">
    <name type="scientific">Microlunatus ginsengisoli</name>
    <dbReference type="NCBI Taxonomy" id="363863"/>
    <lineage>
        <taxon>Bacteria</taxon>
        <taxon>Bacillati</taxon>
        <taxon>Actinomycetota</taxon>
        <taxon>Actinomycetes</taxon>
        <taxon>Propionibacteriales</taxon>
        <taxon>Propionibacteriaceae</taxon>
        <taxon>Microlunatus</taxon>
    </lineage>
</organism>
<evidence type="ECO:0008006" key="15">
    <source>
        <dbReference type="Google" id="ProtNLM"/>
    </source>
</evidence>
<dbReference type="InterPro" id="IPR012338">
    <property type="entry name" value="Beta-lactam/transpept-like"/>
</dbReference>
<comment type="catalytic activity">
    <reaction evidence="7">
        <text>Preferential cleavage: (Ac)2-L-Lys-D-Ala-|-D-Ala. Also transpeptidation of peptidyl-alanyl moieties that are N-acyl substituents of D-alanine.</text>
        <dbReference type="EC" id="3.4.16.4"/>
    </reaction>
</comment>
<feature type="region of interest" description="Disordered" evidence="9">
    <location>
        <begin position="1"/>
        <end position="33"/>
    </location>
</feature>
<keyword evidence="10" id="KW-0812">Transmembrane</keyword>
<accession>A0ABP7AD89</accession>
<dbReference type="EMBL" id="BAABAB010000025">
    <property type="protein sequence ID" value="GAA3629754.1"/>
    <property type="molecule type" value="Genomic_DNA"/>
</dbReference>
<evidence type="ECO:0000256" key="1">
    <source>
        <dbReference type="ARBA" id="ARBA00022645"/>
    </source>
</evidence>
<feature type="compositionally biased region" description="Low complexity" evidence="9">
    <location>
        <begin position="668"/>
        <end position="710"/>
    </location>
</feature>
<dbReference type="InterPro" id="IPR001264">
    <property type="entry name" value="Glyco_trans_51"/>
</dbReference>
<evidence type="ECO:0000256" key="3">
    <source>
        <dbReference type="ARBA" id="ARBA00022676"/>
    </source>
</evidence>
<keyword evidence="4" id="KW-0808">Transferase</keyword>
<keyword evidence="10" id="KW-0472">Membrane</keyword>
<proteinExistence type="predicted"/>
<dbReference type="RefSeq" id="WP_344806950.1">
    <property type="nucleotide sequence ID" value="NZ_BAABAB010000025.1"/>
</dbReference>
<sequence length="758" mass="80274">MADPDWGPVEPLPGKRAGKNGSTTPTKAKEPKTKGRLWAGRIAKVVAAAALLGLVAVTAIVFIGYNTVQRPNPNADFETATTFVYYNDGKSQLGSFAIQNRQPLTFEEMPDSIKQAIVAAENRTFWDDPGISIRGMVRSAWVIARGGDLQGGSTITQQYIKILYLNSQQTLTRKFKELFLAYKINKELSKEQILEGYLNTIYFGRGAYGIQAASKAYFNVDAKKLTVPQAAVLAAVVNNPSMFDPGVSDDNVPRLTERYHYVLTSMAQMGYITFEQAAQYAPLPKFPEVPTNERYGGPKGFLLKMVERELSQAGFDAGQISGGGLSITTTFDKKAQAAAVKSAQTYTKRSADAAGQKASKLHAAIASVQVGTGEVLALYGGPDYVKNSRNWATTARPTASTFKTYALAAGLKDGFSLRSIFNGNTFTPKGDSTSVRNEFSYQYGPVSLLKATADSINTAFVDLTTQMDDGPAKVMKAAQAAGAPKGAGWDDNSRVALGTAEVSPLDQANAYATFANDGTYVPAHVVKEVKDASGKVIYSADPQEKRAVSEDVARDVTYALEDVVEQGTGSTVRTLDLPIAGKTGTKDVADDIVSAWFVAYTKQISTAVMYVAGDGGNADLDDFRRPGDSTFFGGTYPALTWAAYMKVATDGLPVKKFAEPAWVNKDSAPNQPTYAPTTAQPTQTETAKPSQTPTAPPTTTAPTQSATTESPTKEPTKKPTGGASSGGNPNGNGNGNGNGKGNGGNGNGQQGADEAGGG</sequence>
<evidence type="ECO:0000259" key="12">
    <source>
        <dbReference type="Pfam" id="PF00912"/>
    </source>
</evidence>
<dbReference type="InterPro" id="IPR050396">
    <property type="entry name" value="Glycosyltr_51/Transpeptidase"/>
</dbReference>